<dbReference type="Gene3D" id="3.30.70.270">
    <property type="match status" value="1"/>
</dbReference>
<dbReference type="PROSITE" id="PS50885">
    <property type="entry name" value="HAMP"/>
    <property type="match status" value="1"/>
</dbReference>
<dbReference type="InterPro" id="IPR029787">
    <property type="entry name" value="Nucleotide_cyclase"/>
</dbReference>
<keyword evidence="7" id="KW-1185">Reference proteome</keyword>
<evidence type="ECO:0000256" key="2">
    <source>
        <dbReference type="ARBA" id="ARBA00034247"/>
    </source>
</evidence>
<dbReference type="SUPFAM" id="SSF55073">
    <property type="entry name" value="Nucleotide cyclase"/>
    <property type="match status" value="1"/>
</dbReference>
<organism evidence="6 7">
    <name type="scientific">Desulfobotulus pelophilus</name>
    <dbReference type="NCBI Taxonomy" id="2823377"/>
    <lineage>
        <taxon>Bacteria</taxon>
        <taxon>Pseudomonadati</taxon>
        <taxon>Thermodesulfobacteriota</taxon>
        <taxon>Desulfobacteria</taxon>
        <taxon>Desulfobacterales</taxon>
        <taxon>Desulfobacteraceae</taxon>
        <taxon>Desulfobotulus</taxon>
    </lineage>
</organism>
<keyword evidence="3" id="KW-0812">Transmembrane</keyword>
<dbReference type="InterPro" id="IPR043128">
    <property type="entry name" value="Rev_trsase/Diguanyl_cyclase"/>
</dbReference>
<dbReference type="NCBIfam" id="TIGR00254">
    <property type="entry name" value="GGDEF"/>
    <property type="match status" value="1"/>
</dbReference>
<dbReference type="RefSeq" id="WP_265423660.1">
    <property type="nucleotide sequence ID" value="NZ_JAPFPW010000002.1"/>
</dbReference>
<dbReference type="CDD" id="cd01949">
    <property type="entry name" value="GGDEF"/>
    <property type="match status" value="1"/>
</dbReference>
<feature type="transmembrane region" description="Helical" evidence="3">
    <location>
        <begin position="84"/>
        <end position="103"/>
    </location>
</feature>
<dbReference type="InterPro" id="IPR000160">
    <property type="entry name" value="GGDEF_dom"/>
</dbReference>
<evidence type="ECO:0000256" key="3">
    <source>
        <dbReference type="SAM" id="Phobius"/>
    </source>
</evidence>
<dbReference type="Pfam" id="PF00990">
    <property type="entry name" value="GGDEF"/>
    <property type="match status" value="1"/>
</dbReference>
<evidence type="ECO:0000313" key="7">
    <source>
        <dbReference type="Proteomes" id="UP001209681"/>
    </source>
</evidence>
<gene>
    <name evidence="6" type="ORF">OOT00_02210</name>
</gene>
<reference evidence="6 7" key="1">
    <citation type="submission" date="2022-11" db="EMBL/GenBank/DDBJ databases">
        <title>Desulfobotulus tamanensis H1 sp. nov. - anaerobic, alkaliphilic, sulphate reducing bacterium isolated from terrestrial mud volcano.</title>
        <authorList>
            <person name="Frolova A."/>
            <person name="Merkel A.Y."/>
            <person name="Slobodkin A.I."/>
        </authorList>
    </citation>
    <scope>NUCLEOTIDE SEQUENCE [LARGE SCALE GENOMIC DNA]</scope>
    <source>
        <strain evidence="6 7">H1</strain>
    </source>
</reference>
<evidence type="ECO:0000259" key="4">
    <source>
        <dbReference type="PROSITE" id="PS50885"/>
    </source>
</evidence>
<proteinExistence type="predicted"/>
<evidence type="ECO:0000259" key="5">
    <source>
        <dbReference type="PROSITE" id="PS50887"/>
    </source>
</evidence>
<comment type="caution">
    <text evidence="6">The sequence shown here is derived from an EMBL/GenBank/DDBJ whole genome shotgun (WGS) entry which is preliminary data.</text>
</comment>
<dbReference type="Proteomes" id="UP001209681">
    <property type="component" value="Unassembled WGS sequence"/>
</dbReference>
<protein>
    <recommendedName>
        <fullName evidence="1">diguanylate cyclase</fullName>
        <ecNumber evidence="1">2.7.7.65</ecNumber>
    </recommendedName>
</protein>
<evidence type="ECO:0000313" key="6">
    <source>
        <dbReference type="EMBL" id="MCW7752797.1"/>
    </source>
</evidence>
<keyword evidence="3" id="KW-0472">Membrane</keyword>
<comment type="catalytic activity">
    <reaction evidence="2">
        <text>2 GTP = 3',3'-c-di-GMP + 2 diphosphate</text>
        <dbReference type="Rhea" id="RHEA:24898"/>
        <dbReference type="ChEBI" id="CHEBI:33019"/>
        <dbReference type="ChEBI" id="CHEBI:37565"/>
        <dbReference type="ChEBI" id="CHEBI:58805"/>
        <dbReference type="EC" id="2.7.7.65"/>
    </reaction>
</comment>
<keyword evidence="3" id="KW-1133">Transmembrane helix</keyword>
<dbReference type="EMBL" id="JAPFPW010000002">
    <property type="protein sequence ID" value="MCW7752797.1"/>
    <property type="molecule type" value="Genomic_DNA"/>
</dbReference>
<dbReference type="PROSITE" id="PS50887">
    <property type="entry name" value="GGDEF"/>
    <property type="match status" value="1"/>
</dbReference>
<accession>A0ABT3N5Q8</accession>
<name>A0ABT3N5Q8_9BACT</name>
<dbReference type="InterPro" id="IPR050469">
    <property type="entry name" value="Diguanylate_Cyclase"/>
</dbReference>
<feature type="domain" description="GGDEF" evidence="5">
    <location>
        <begin position="410"/>
        <end position="544"/>
    </location>
</feature>
<dbReference type="SMART" id="SM00267">
    <property type="entry name" value="GGDEF"/>
    <property type="match status" value="1"/>
</dbReference>
<dbReference type="EC" id="2.7.7.65" evidence="1"/>
<feature type="domain" description="HAMP" evidence="4">
    <location>
        <begin position="120"/>
        <end position="163"/>
    </location>
</feature>
<dbReference type="PANTHER" id="PTHR45138">
    <property type="entry name" value="REGULATORY COMPONENTS OF SENSORY TRANSDUCTION SYSTEM"/>
    <property type="match status" value="1"/>
</dbReference>
<evidence type="ECO:0000256" key="1">
    <source>
        <dbReference type="ARBA" id="ARBA00012528"/>
    </source>
</evidence>
<dbReference type="PROSITE" id="PS51257">
    <property type="entry name" value="PROKAR_LIPOPROTEIN"/>
    <property type="match status" value="1"/>
</dbReference>
<dbReference type="PANTHER" id="PTHR45138:SF9">
    <property type="entry name" value="DIGUANYLATE CYCLASE DGCM-RELATED"/>
    <property type="match status" value="1"/>
</dbReference>
<dbReference type="InterPro" id="IPR003660">
    <property type="entry name" value="HAMP_dom"/>
</dbReference>
<sequence length="560" mass="62620">MKEKFHNRFSFPFPMVCALCFVAGCILLFGMVACHVGEEVPESPAGPLSGASVYRFILDGEDGGESPSPALGEKEESVTAPVSLVFWAGTFIIAGLGCLLLVYRHRIREKKQLQEGFLLLNEGMKAVQRGDYTIRIGKGPLQEAETVFTAFDEMAETLERSDRGRRTLVDTQLQNTTRWIREMRRRQKELASHGNLLEEKVAARTRVLESINTALRSSVRSLERRTLEITLLNRLAESLQHAKHAEDAATLVIRACQQIFPSDAGVFAFADADGKMQVVAGWGRDRPDIDSCMGDACPRKQKGGDKIDGCSAGVDGYDELCIPVIPREGGGAMMRIRLRQMADLYGRRQAARRALAGSVAGHLAACLTSLHLVDRLRREAVTDPLTGLYNRRYMEETFLREFARVRRENIPLSVILMDVDHFKIFNDTHGHDIGDAVLRHLAVILKKDVRTEDVACRFGGEEFLLLMPGLSSDSGLERGEFLRRRVEESPLVLDGYGELSVTLSMGLASYPEDGELPQDLILAADKAMYEAKAQGRNRIRRPWRPEADHQWAMFNKKPYL</sequence>